<dbReference type="EMBL" id="LVVT01000001">
    <property type="protein sequence ID" value="TQS84820.1"/>
    <property type="molecule type" value="Genomic_DNA"/>
</dbReference>
<dbReference type="AlphaFoldDB" id="A0A8J8PFB9"/>
<evidence type="ECO:0000313" key="1">
    <source>
        <dbReference type="EMBL" id="TQS84820.1"/>
    </source>
</evidence>
<dbReference type="RefSeq" id="WP_020448616.1">
    <property type="nucleotide sequence ID" value="NZ_CAYAYE010000015.1"/>
</dbReference>
<dbReference type="OMA" id="ANTFLCW"/>
<accession>A0A8J8PFB9</accession>
<proteinExistence type="predicted"/>
<name>A0A8J8PFB9_9ARCH</name>
<comment type="caution">
    <text evidence="1">The sequence shown here is derived from an EMBL/GenBank/DDBJ whole genome shotgun (WGS) entry which is preliminary data.</text>
</comment>
<evidence type="ECO:0000313" key="2">
    <source>
        <dbReference type="Proteomes" id="UP000752814"/>
    </source>
</evidence>
<sequence>MSMVAFIPKKCAVCGNENEDVQEVIDAVPFGPMDLDTRPAENLRSALPYLIQQCSFCGYCNSDISEAVIDDKSLLETEEYKSIINDNDLPEAARKYLASAHLLHKMGNLHRSAIESLHAAWVFDDLGDVNSSMGARLGAVISIRAQLQECYDENLAVILLDILRRAEQFDLCAMIAQSIIDMGITDDFVKSIVEYQVYLAQNRDSSCKTVADVDTWAASK</sequence>
<protein>
    <recommendedName>
        <fullName evidence="3">DUF2225 domain-containing protein</fullName>
    </recommendedName>
</protein>
<reference evidence="1" key="1">
    <citation type="submission" date="2016-03" db="EMBL/GenBank/DDBJ databases">
        <authorList>
            <person name="Borrel G."/>
            <person name="Mccann A."/>
            <person name="O'Toole P.W."/>
        </authorList>
    </citation>
    <scope>NUCLEOTIDE SEQUENCE</scope>
    <source>
        <strain evidence="1">183</strain>
    </source>
</reference>
<gene>
    <name evidence="1" type="ORF">A3207_01985</name>
</gene>
<dbReference type="Proteomes" id="UP000752814">
    <property type="component" value="Unassembled WGS sequence"/>
</dbReference>
<evidence type="ECO:0008006" key="3">
    <source>
        <dbReference type="Google" id="ProtNLM"/>
    </source>
</evidence>
<organism evidence="1 2">
    <name type="scientific">Candidatus Methanomassiliicoccus intestinalis</name>
    <dbReference type="NCBI Taxonomy" id="1406512"/>
    <lineage>
        <taxon>Archaea</taxon>
        <taxon>Methanobacteriati</taxon>
        <taxon>Thermoplasmatota</taxon>
        <taxon>Thermoplasmata</taxon>
        <taxon>Methanomassiliicoccales</taxon>
        <taxon>Methanomassiliicoccaceae</taxon>
        <taxon>Methanomassiliicoccus</taxon>
    </lineage>
</organism>
<dbReference type="GeneID" id="41323146"/>